<sequence length="580" mass="64649">MSDNLTTDEFDDLGRSSSQVVPAVKHAQSLAKLTRNQHRALFDMLPSELLGHIFEFVLPYTADFLPTWPMFTRLHQQLVNITYVCRHWRDVARGSPSLWSVVDLCKVTDGPGGTPPSLGDVGEEFLRRSGSVPLTVFYITRMREAISTSAFRNLEPIVHDHGDRITHLHIRMMGSGSLTGIFSWPAPALCSLSLYTHGFIRDEGNAGNGVPLFSGQAPLLRKVAFLECFPSRVHRYVNNLTHIALYFIPGGSALDSLLDMLERSPRLEYLLIASTARFGPRRPLTHVAFGAARSIALPQLSELYFSGVPVGGSWLSHILSCVRVSENCDLRVRPIREEAFDDYTRPWHLSFLPSPISFPPLLYIDHVQIKISAVESPLECAVHSGGLYTTIDRYISQFDLPEWVTLGGMHSHLVLILVDGLHNNPTMLPQILLRWPALQSLEIVDNHNNTVLVCEALQAYKPDHAAATASLGLCHDLRRIDWLTTDCSNLEPIRAMAEGRMRSGAPLQEVQIRREISGTVQRSIYGITADVGFVQEYDMLEGEECLSVTDIVSMHSEALAPRLPDGSTNLERWANNGSPY</sequence>
<proteinExistence type="predicted"/>
<reference evidence="2 3" key="1">
    <citation type="journal article" date="2019" name="New Phytol.">
        <title>Comparative genomics reveals unique wood-decay strategies and fruiting body development in the Schizophyllaceae.</title>
        <authorList>
            <person name="Almasi E."/>
            <person name="Sahu N."/>
            <person name="Krizsan K."/>
            <person name="Balint B."/>
            <person name="Kovacs G.M."/>
            <person name="Kiss B."/>
            <person name="Cseklye J."/>
            <person name="Drula E."/>
            <person name="Henrissat B."/>
            <person name="Nagy I."/>
            <person name="Chovatia M."/>
            <person name="Adam C."/>
            <person name="LaButti K."/>
            <person name="Lipzen A."/>
            <person name="Riley R."/>
            <person name="Grigoriev I.V."/>
            <person name="Nagy L.G."/>
        </authorList>
    </citation>
    <scope>NUCLEOTIDE SEQUENCE [LARGE SCALE GENOMIC DNA]</scope>
    <source>
        <strain evidence="2 3">NL-1724</strain>
    </source>
</reference>
<protein>
    <recommendedName>
        <fullName evidence="1">F-box domain-containing protein</fullName>
    </recommendedName>
</protein>
<name>A0A550BYU5_9AGAR</name>
<dbReference type="SUPFAM" id="SSF81383">
    <property type="entry name" value="F-box domain"/>
    <property type="match status" value="1"/>
</dbReference>
<evidence type="ECO:0000313" key="2">
    <source>
        <dbReference type="EMBL" id="TRM57732.1"/>
    </source>
</evidence>
<dbReference type="EMBL" id="VDMD01000043">
    <property type="protein sequence ID" value="TRM57732.1"/>
    <property type="molecule type" value="Genomic_DNA"/>
</dbReference>
<dbReference type="OrthoDB" id="2884925at2759"/>
<dbReference type="Pfam" id="PF12937">
    <property type="entry name" value="F-box-like"/>
    <property type="match status" value="1"/>
</dbReference>
<comment type="caution">
    <text evidence="2">The sequence shown here is derived from an EMBL/GenBank/DDBJ whole genome shotgun (WGS) entry which is preliminary data.</text>
</comment>
<evidence type="ECO:0000313" key="3">
    <source>
        <dbReference type="Proteomes" id="UP000320762"/>
    </source>
</evidence>
<dbReference type="STRING" id="97359.A0A550BYU5"/>
<evidence type="ECO:0000259" key="1">
    <source>
        <dbReference type="Pfam" id="PF12937"/>
    </source>
</evidence>
<dbReference type="AlphaFoldDB" id="A0A550BYU5"/>
<dbReference type="Gene3D" id="1.20.1280.50">
    <property type="match status" value="1"/>
</dbReference>
<dbReference type="Proteomes" id="UP000320762">
    <property type="component" value="Unassembled WGS sequence"/>
</dbReference>
<feature type="domain" description="F-box" evidence="1">
    <location>
        <begin position="43"/>
        <end position="102"/>
    </location>
</feature>
<dbReference type="InterPro" id="IPR036047">
    <property type="entry name" value="F-box-like_dom_sf"/>
</dbReference>
<gene>
    <name evidence="2" type="ORF">BD626DRAFT_574219</name>
</gene>
<accession>A0A550BYU5</accession>
<organism evidence="2 3">
    <name type="scientific">Schizophyllum amplum</name>
    <dbReference type="NCBI Taxonomy" id="97359"/>
    <lineage>
        <taxon>Eukaryota</taxon>
        <taxon>Fungi</taxon>
        <taxon>Dikarya</taxon>
        <taxon>Basidiomycota</taxon>
        <taxon>Agaricomycotina</taxon>
        <taxon>Agaricomycetes</taxon>
        <taxon>Agaricomycetidae</taxon>
        <taxon>Agaricales</taxon>
        <taxon>Schizophyllaceae</taxon>
        <taxon>Schizophyllum</taxon>
    </lineage>
</organism>
<keyword evidence="3" id="KW-1185">Reference proteome</keyword>
<dbReference type="InterPro" id="IPR001810">
    <property type="entry name" value="F-box_dom"/>
</dbReference>